<protein>
    <recommendedName>
        <fullName evidence="3">NACHT domain-containing protein</fullName>
    </recommendedName>
</protein>
<gene>
    <name evidence="1" type="ORF">JGB26_01505</name>
</gene>
<dbReference type="EMBL" id="JAEKOZ010000001">
    <property type="protein sequence ID" value="MBJ3805811.1"/>
    <property type="molecule type" value="Genomic_DNA"/>
</dbReference>
<keyword evidence="2" id="KW-1185">Reference proteome</keyword>
<accession>A0ABS0WY11</accession>
<organism evidence="1 2">
    <name type="scientific">Streptomyces flavofungini</name>
    <dbReference type="NCBI Taxonomy" id="68200"/>
    <lineage>
        <taxon>Bacteria</taxon>
        <taxon>Bacillati</taxon>
        <taxon>Actinomycetota</taxon>
        <taxon>Actinomycetes</taxon>
        <taxon>Kitasatosporales</taxon>
        <taxon>Streptomycetaceae</taxon>
        <taxon>Streptomyces</taxon>
    </lineage>
</organism>
<evidence type="ECO:0008006" key="3">
    <source>
        <dbReference type="Google" id="ProtNLM"/>
    </source>
</evidence>
<reference evidence="1 2" key="1">
    <citation type="submission" date="2020-12" db="EMBL/GenBank/DDBJ databases">
        <title>Streptomyces typhae sp. nov., a novel endophytic actinomycete isolated from the root of cattail pollen (Typha angustifolia L.).</title>
        <authorList>
            <person name="Peng C."/>
            <person name="Liu C."/>
        </authorList>
    </citation>
    <scope>NUCLEOTIDE SEQUENCE [LARGE SCALE GENOMIC DNA]</scope>
    <source>
        <strain evidence="1 2">JCM 4753</strain>
    </source>
</reference>
<name>A0ABS0WY11_9ACTN</name>
<dbReference type="RefSeq" id="WP_190118435.1">
    <property type="nucleotide sequence ID" value="NZ_BMVR01000011.1"/>
</dbReference>
<comment type="caution">
    <text evidence="1">The sequence shown here is derived from an EMBL/GenBank/DDBJ whole genome shotgun (WGS) entry which is preliminary data.</text>
</comment>
<evidence type="ECO:0000313" key="2">
    <source>
        <dbReference type="Proteomes" id="UP000634780"/>
    </source>
</evidence>
<dbReference type="Proteomes" id="UP000634780">
    <property type="component" value="Unassembled WGS sequence"/>
</dbReference>
<proteinExistence type="predicted"/>
<evidence type="ECO:0000313" key="1">
    <source>
        <dbReference type="EMBL" id="MBJ3805811.1"/>
    </source>
</evidence>
<sequence>MVDGDDGDTYNSVFDGEYGHLIQAKQVSGSFAFNGPTTINTSPGPATGPPARSAYWEHVRLTAPRQLVDREAELAELAAFCRGAGDRSYAWWRAGAWAGKTALLSWFALHPPPGVRVVPFFVTARWAAQNDRTAFVEVVLEQLAEMLGEPLPPNLTESTREAHLLQLLGQAAQVCAARHERLVLLVDGLDEDRGVTAGPDAHSIAGLLPQPTDPALRVVVAGRPNPPIPTDVPDHHPLRTACAVRTLTPSERAGAIRGAAELELGQLVAKGGLHLDALGLITAARGGLTAEDLARLTDSAPYELQEVLRTSAGRTFEVREAVVGASHSGGAAYLLAHEELHLQAERMLGAPRLDALRQRLHAWADSYRERGWPEDTPGYLLRGYFALVRAQQDLARTVAVAVDPARHERLYRATGGDVATLTEIRDAQEAIVEAGGRGYLPDMLRLALHRDALTHRNRTLPAELPEAWAALGHARRAVALAQSIPDGDERVDAVLRVAERVRARGEHRHAIEIVEDLAAAAARDTTPLVSGPRLARVVRTWLAWGELSRATAVVGLLPDGVQRENVLPAVVAAVAARGPAEDAERLARSSADDRTRTLSLIALAEGAARAGEDERADALFAEARTTILEGDVLAEEAGWRLRPDMPFMPHAHPTGDEDEDHTCCRALASALAVTGRREAAEEFVELLLSSAGPPPDDVEWFFAPSSHATVHAAADAARAELALEIALSADAEDAIRYLTAAGTPATTSPQIARVCAVLVVAGRHELADGVARSTLSNTNVRREVLLRLAAAGRTDLAVDLAALLPPDPRARPVALDLCRLLVRHGHYDDAEAAARTLLTPENGLAEVALALAEAGRTAQALALAQAVRASAATPRTLSTICLILLAAGHADEAERTLAEAESGYRRVLPHLSDAESRARVAGQLARAGCPEALLLLADAEALLLADTEQQGGAKSGDDALPPYLWMPTSLDTLRSIVVEALVEAGEVDRALGHIDADRPGAARELTLVVRRLAADGRAHLAEAVVRGLPDPTDRATARWAIVEVLAERGADADTVAVAKLLAKLSEGDFPVEALAQGITRLAAVGRRDLALELHSQLMATPSGAPQSRGEAVARARAAYAVGDHPTAEELLAKAERTPWQDAVSPDLVRGLLATGQADRAEEYIREQWPASDEWVVPDGLPDLIRVFTEAGEHDRAEALIESFPRTPDVRDAYVTLALALPPDRAAPAAARAAHIGPWTAALPALLHADPATVDALTAPEVWSRLVTE</sequence>